<protein>
    <submittedName>
        <fullName evidence="3">Uncharacterized protein</fullName>
    </submittedName>
</protein>
<feature type="compositionally biased region" description="Polar residues" evidence="1">
    <location>
        <begin position="75"/>
        <end position="90"/>
    </location>
</feature>
<keyword evidence="2" id="KW-1185">Reference proteome</keyword>
<evidence type="ECO:0000313" key="2">
    <source>
        <dbReference type="Proteomes" id="UP000887569"/>
    </source>
</evidence>
<dbReference type="Proteomes" id="UP000887569">
    <property type="component" value="Unplaced"/>
</dbReference>
<evidence type="ECO:0000313" key="3">
    <source>
        <dbReference type="WBParaSite" id="PgR004_g090_t01"/>
    </source>
</evidence>
<accession>A0A915AB15</accession>
<sequence>ILCERIVLMRSTSLGTLACCSAILLCTINAAISKYEVNNDTHDKVARDDVKTKRPDGLENIVKNPPTTPQLAIHHNNTLSKADKANTTSSEKSDKGDAVTTTASASPKKPIYTTTGFVGCVRSHRRWLLAIRSACHYIIGLFLFHQEGIGR</sequence>
<dbReference type="AlphaFoldDB" id="A0A915AB15"/>
<evidence type="ECO:0000256" key="1">
    <source>
        <dbReference type="SAM" id="MobiDB-lite"/>
    </source>
</evidence>
<dbReference type="WBParaSite" id="PgR004_g090_t01">
    <property type="protein sequence ID" value="PgR004_g090_t01"/>
    <property type="gene ID" value="PgR004_g090"/>
</dbReference>
<organism evidence="2 3">
    <name type="scientific">Parascaris univalens</name>
    <name type="common">Nematode worm</name>
    <dbReference type="NCBI Taxonomy" id="6257"/>
    <lineage>
        <taxon>Eukaryota</taxon>
        <taxon>Metazoa</taxon>
        <taxon>Ecdysozoa</taxon>
        <taxon>Nematoda</taxon>
        <taxon>Chromadorea</taxon>
        <taxon>Rhabditida</taxon>
        <taxon>Spirurina</taxon>
        <taxon>Ascaridomorpha</taxon>
        <taxon>Ascaridoidea</taxon>
        <taxon>Ascarididae</taxon>
        <taxon>Parascaris</taxon>
    </lineage>
</organism>
<name>A0A915AB15_PARUN</name>
<proteinExistence type="predicted"/>
<reference evidence="3" key="1">
    <citation type="submission" date="2022-11" db="UniProtKB">
        <authorList>
            <consortium name="WormBaseParasite"/>
        </authorList>
    </citation>
    <scope>IDENTIFICATION</scope>
</reference>
<feature type="region of interest" description="Disordered" evidence="1">
    <location>
        <begin position="64"/>
        <end position="104"/>
    </location>
</feature>